<evidence type="ECO:0000313" key="3">
    <source>
        <dbReference type="Proteomes" id="UP000440578"/>
    </source>
</evidence>
<proteinExistence type="predicted"/>
<feature type="region of interest" description="Disordered" evidence="1">
    <location>
        <begin position="148"/>
        <end position="216"/>
    </location>
</feature>
<dbReference type="AlphaFoldDB" id="A0A6A4VYX3"/>
<accession>A0A6A4VYX3</accession>
<evidence type="ECO:0000256" key="1">
    <source>
        <dbReference type="SAM" id="MobiDB-lite"/>
    </source>
</evidence>
<reference evidence="2 3" key="1">
    <citation type="submission" date="2019-07" db="EMBL/GenBank/DDBJ databases">
        <title>Draft genome assembly of a fouling barnacle, Amphibalanus amphitrite (Darwin, 1854): The first reference genome for Thecostraca.</title>
        <authorList>
            <person name="Kim W."/>
        </authorList>
    </citation>
    <scope>NUCLEOTIDE SEQUENCE [LARGE SCALE GENOMIC DNA]</scope>
    <source>
        <strain evidence="2">SNU_AA5</strain>
        <tissue evidence="2">Soma without cirri and trophi</tissue>
    </source>
</reference>
<dbReference type="Proteomes" id="UP000440578">
    <property type="component" value="Unassembled WGS sequence"/>
</dbReference>
<gene>
    <name evidence="2" type="ORF">FJT64_004587</name>
</gene>
<feature type="compositionally biased region" description="Low complexity" evidence="1">
    <location>
        <begin position="148"/>
        <end position="159"/>
    </location>
</feature>
<feature type="region of interest" description="Disordered" evidence="1">
    <location>
        <begin position="1"/>
        <end position="104"/>
    </location>
</feature>
<name>A0A6A4VYX3_AMPAM</name>
<evidence type="ECO:0000313" key="2">
    <source>
        <dbReference type="EMBL" id="KAF0298089.1"/>
    </source>
</evidence>
<protein>
    <submittedName>
        <fullName evidence="2">Uncharacterized protein</fullName>
    </submittedName>
</protein>
<dbReference type="EMBL" id="VIIS01001447">
    <property type="protein sequence ID" value="KAF0298089.1"/>
    <property type="molecule type" value="Genomic_DNA"/>
</dbReference>
<sequence>MGSGSSTGAPKKYITVEWKPNQETDVDEGELLATGGGRQALRSRRGSRVAPAAVGPARPVSPSPTYTVSPAADGGTPGGDRRRSTASPLPAVSQPAAPLRPQRRKEATLVNQMVFSSRPPSGLAADGRSAVVYLPQVEVDRLLRSLTAAGPAQPAGALPGMPPPPSAAGRDTGQPMRGDTGLPEGPPQNAHRLAVARGERSPPSHPPNIVYNSGGA</sequence>
<keyword evidence="3" id="KW-1185">Reference proteome</keyword>
<feature type="compositionally biased region" description="Low complexity" evidence="1">
    <location>
        <begin position="48"/>
        <end position="70"/>
    </location>
</feature>
<comment type="caution">
    <text evidence="2">The sequence shown here is derived from an EMBL/GenBank/DDBJ whole genome shotgun (WGS) entry which is preliminary data.</text>
</comment>
<organism evidence="2 3">
    <name type="scientific">Amphibalanus amphitrite</name>
    <name type="common">Striped barnacle</name>
    <name type="synonym">Balanus amphitrite</name>
    <dbReference type="NCBI Taxonomy" id="1232801"/>
    <lineage>
        <taxon>Eukaryota</taxon>
        <taxon>Metazoa</taxon>
        <taxon>Ecdysozoa</taxon>
        <taxon>Arthropoda</taxon>
        <taxon>Crustacea</taxon>
        <taxon>Multicrustacea</taxon>
        <taxon>Cirripedia</taxon>
        <taxon>Thoracica</taxon>
        <taxon>Thoracicalcarea</taxon>
        <taxon>Balanomorpha</taxon>
        <taxon>Balanoidea</taxon>
        <taxon>Balanidae</taxon>
        <taxon>Amphibalaninae</taxon>
        <taxon>Amphibalanus</taxon>
    </lineage>
</organism>